<gene>
    <name evidence="8" type="ORF">HNR61_008828</name>
</gene>
<dbReference type="PRINTS" id="PR00364">
    <property type="entry name" value="DISEASERSIST"/>
</dbReference>
<accession>A0A7W3LZK3</accession>
<comment type="similarity">
    <text evidence="1">Belongs to the AfsR/DnrI/RedD regulatory family.</text>
</comment>
<sequence length="982" mass="104215">MDDRLADLRFTVLGPVRGRCGADELDLGPPQQRALLAALLLREGRAASAPELVDALWGDDPPARAVGALRTYVSRLRRLLEPGRGSGDAARVLVTVGGGYALRLPDGALDAADFERDLAAAEAARAAGDPAGARELLRTALGRWRGEPLAGVPGPFAETQRARLAERRLTALDRRFALDLELGDHAEIVAELSALVAEHPLRERPRGLLMLALSRSGRQAEALAVYDDARRVLAEELGIEPGPELSGIHARVLVSPGGPGAPAPTAARPAQLPGDVADFTGRAEQVGALCAALRARPRRALPICAVAGAGGVGKTALALHVAHRVRGDHPDGQLYVDLHGAGGDPAEPRTVLGSFLQALGVARDAVPDGLAERAALYRTRLAGRRVLVLLDNARDAEQVRPLLPGDPGCAVLVTSRAKLGGLDAARFIDLDAMEPAESLALLTRIVGDARTGAEPGAAAELLEVCGHLPLAVRIVAARLAARPSWTVASLLRRLDDEDRRLAELRVADLAVEAVFRLAYRQLDDRQRRAFRLLALADGPSVSREAAAALLGTDAFDAEELCESLVDVSLLRSPTAGRYRYHDLVRLYARGRAAADEPAAERAAALRRLLHFCLATARDAHLTLNPGDGRALNTLPPRGRGLGFADQRAARDWLFTEADTLFAAIAQAARDADRSLLPPAADLLLMTDALVDSGLYRHECEQAAYAVIDAAWERRDLRSEGRAHLQLGWVYFYADRIADAAAVCRTALRRGRETGDVWTVGDALGRLGACALMAGRPAEAVRHKEAALAAFRKIGDRYGEANIWAGLGRPLLGAGRAAEAVAAAERGLSLHRALGSGSRIGYALYQSAVVLEGVGRPAEAVARCGEALRVFRGGRNRQWEGLTMVRAAAALLALGSPAEAARVAADAVAVTGEVGYAWGHAQALRVLGRALHDLGDADAARERWTEALRIFQRLNAPETGEVRTLLHGHDGPEGPVTRSASTA</sequence>
<dbReference type="InterPro" id="IPR005158">
    <property type="entry name" value="BTAD"/>
</dbReference>
<dbReference type="AlphaFoldDB" id="A0A7W3LZK3"/>
<dbReference type="CDD" id="cd15831">
    <property type="entry name" value="BTAD"/>
    <property type="match status" value="1"/>
</dbReference>
<feature type="domain" description="OmpR/PhoB-type" evidence="7">
    <location>
        <begin position="1"/>
        <end position="104"/>
    </location>
</feature>
<dbReference type="Pfam" id="PF13424">
    <property type="entry name" value="TPR_12"/>
    <property type="match status" value="1"/>
</dbReference>
<dbReference type="PANTHER" id="PTHR35807:SF1">
    <property type="entry name" value="TRANSCRIPTIONAL REGULATOR REDD"/>
    <property type="match status" value="1"/>
</dbReference>
<dbReference type="InterPro" id="IPR051677">
    <property type="entry name" value="AfsR-DnrI-RedD_regulator"/>
</dbReference>
<dbReference type="Gene3D" id="3.40.50.300">
    <property type="entry name" value="P-loop containing nucleotide triphosphate hydrolases"/>
    <property type="match status" value="1"/>
</dbReference>
<comment type="caution">
    <text evidence="8">The sequence shown here is derived from an EMBL/GenBank/DDBJ whole genome shotgun (WGS) entry which is preliminary data.</text>
</comment>
<dbReference type="Pfam" id="PF00931">
    <property type="entry name" value="NB-ARC"/>
    <property type="match status" value="1"/>
</dbReference>
<dbReference type="InterPro" id="IPR016032">
    <property type="entry name" value="Sig_transdc_resp-reg_C-effctor"/>
</dbReference>
<evidence type="ECO:0000256" key="4">
    <source>
        <dbReference type="ARBA" id="ARBA00023163"/>
    </source>
</evidence>
<dbReference type="GO" id="GO:0000160">
    <property type="term" value="P:phosphorelay signal transduction system"/>
    <property type="evidence" value="ECO:0007669"/>
    <property type="project" value="InterPro"/>
</dbReference>
<protein>
    <submittedName>
        <fullName evidence="8">DNA-binding SARP family transcriptional activator</fullName>
    </submittedName>
</protein>
<dbReference type="GO" id="GO:0006355">
    <property type="term" value="P:regulation of DNA-templated transcription"/>
    <property type="evidence" value="ECO:0007669"/>
    <property type="project" value="InterPro"/>
</dbReference>
<evidence type="ECO:0000256" key="2">
    <source>
        <dbReference type="ARBA" id="ARBA00023015"/>
    </source>
</evidence>
<keyword evidence="3 5" id="KW-0238">DNA-binding</keyword>
<dbReference type="RefSeq" id="WP_182848985.1">
    <property type="nucleotide sequence ID" value="NZ_JACJIA010000020.1"/>
</dbReference>
<organism evidence="8 9">
    <name type="scientific">Actinomadura namibiensis</name>
    <dbReference type="NCBI Taxonomy" id="182080"/>
    <lineage>
        <taxon>Bacteria</taxon>
        <taxon>Bacillati</taxon>
        <taxon>Actinomycetota</taxon>
        <taxon>Actinomycetes</taxon>
        <taxon>Streptosporangiales</taxon>
        <taxon>Thermomonosporaceae</taxon>
        <taxon>Actinomadura</taxon>
    </lineage>
</organism>
<dbReference type="InterPro" id="IPR027417">
    <property type="entry name" value="P-loop_NTPase"/>
</dbReference>
<dbReference type="GO" id="GO:0043531">
    <property type="term" value="F:ADP binding"/>
    <property type="evidence" value="ECO:0007669"/>
    <property type="project" value="InterPro"/>
</dbReference>
<evidence type="ECO:0000313" key="9">
    <source>
        <dbReference type="Proteomes" id="UP000572680"/>
    </source>
</evidence>
<dbReference type="Gene3D" id="1.25.40.10">
    <property type="entry name" value="Tetratricopeptide repeat domain"/>
    <property type="match status" value="2"/>
</dbReference>
<dbReference type="Pfam" id="PF00486">
    <property type="entry name" value="Trans_reg_C"/>
    <property type="match status" value="1"/>
</dbReference>
<dbReference type="GO" id="GO:0003677">
    <property type="term" value="F:DNA binding"/>
    <property type="evidence" value="ECO:0007669"/>
    <property type="project" value="UniProtKB-UniRule"/>
</dbReference>
<dbReference type="SUPFAM" id="SSF46894">
    <property type="entry name" value="C-terminal effector domain of the bipartite response regulators"/>
    <property type="match status" value="1"/>
</dbReference>
<dbReference type="InterPro" id="IPR001867">
    <property type="entry name" value="OmpR/PhoB-type_DNA-bd"/>
</dbReference>
<dbReference type="SUPFAM" id="SSF48452">
    <property type="entry name" value="TPR-like"/>
    <property type="match status" value="3"/>
</dbReference>
<keyword evidence="4" id="KW-0804">Transcription</keyword>
<dbReference type="Pfam" id="PF03704">
    <property type="entry name" value="BTAD"/>
    <property type="match status" value="1"/>
</dbReference>
<keyword evidence="9" id="KW-1185">Reference proteome</keyword>
<dbReference type="InterPro" id="IPR036388">
    <property type="entry name" value="WH-like_DNA-bd_sf"/>
</dbReference>
<keyword evidence="2" id="KW-0805">Transcription regulation</keyword>
<evidence type="ECO:0000256" key="3">
    <source>
        <dbReference type="ARBA" id="ARBA00023125"/>
    </source>
</evidence>
<dbReference type="Proteomes" id="UP000572680">
    <property type="component" value="Unassembled WGS sequence"/>
</dbReference>
<proteinExistence type="inferred from homology"/>
<reference evidence="8 9" key="1">
    <citation type="submission" date="2020-08" db="EMBL/GenBank/DDBJ databases">
        <title>Genomic Encyclopedia of Type Strains, Phase IV (KMG-IV): sequencing the most valuable type-strain genomes for metagenomic binning, comparative biology and taxonomic classification.</title>
        <authorList>
            <person name="Goeker M."/>
        </authorList>
    </citation>
    <scope>NUCLEOTIDE SEQUENCE [LARGE SCALE GENOMIC DNA]</scope>
    <source>
        <strain evidence="8 9">DSM 44197</strain>
    </source>
</reference>
<dbReference type="SUPFAM" id="SSF52540">
    <property type="entry name" value="P-loop containing nucleoside triphosphate hydrolases"/>
    <property type="match status" value="1"/>
</dbReference>
<feature type="region of interest" description="Disordered" evidence="6">
    <location>
        <begin position="963"/>
        <end position="982"/>
    </location>
</feature>
<dbReference type="PROSITE" id="PS51755">
    <property type="entry name" value="OMPR_PHOB"/>
    <property type="match status" value="1"/>
</dbReference>
<dbReference type="Gene3D" id="1.10.10.10">
    <property type="entry name" value="Winged helix-like DNA-binding domain superfamily/Winged helix DNA-binding domain"/>
    <property type="match status" value="1"/>
</dbReference>
<evidence type="ECO:0000256" key="6">
    <source>
        <dbReference type="SAM" id="MobiDB-lite"/>
    </source>
</evidence>
<evidence type="ECO:0000313" key="8">
    <source>
        <dbReference type="EMBL" id="MBA8957137.1"/>
    </source>
</evidence>
<feature type="DNA-binding region" description="OmpR/PhoB-type" evidence="5">
    <location>
        <begin position="1"/>
        <end position="104"/>
    </location>
</feature>
<dbReference type="SMART" id="SM00028">
    <property type="entry name" value="TPR"/>
    <property type="match status" value="5"/>
</dbReference>
<dbReference type="PANTHER" id="PTHR35807">
    <property type="entry name" value="TRANSCRIPTIONAL REGULATOR REDD-RELATED"/>
    <property type="match status" value="1"/>
</dbReference>
<dbReference type="SMART" id="SM00862">
    <property type="entry name" value="Trans_reg_C"/>
    <property type="match status" value="1"/>
</dbReference>
<dbReference type="EMBL" id="JACJIA010000020">
    <property type="protein sequence ID" value="MBA8957137.1"/>
    <property type="molecule type" value="Genomic_DNA"/>
</dbReference>
<evidence type="ECO:0000256" key="5">
    <source>
        <dbReference type="PROSITE-ProRule" id="PRU01091"/>
    </source>
</evidence>
<dbReference type="InterPro" id="IPR011990">
    <property type="entry name" value="TPR-like_helical_dom_sf"/>
</dbReference>
<dbReference type="InterPro" id="IPR019734">
    <property type="entry name" value="TPR_rpt"/>
</dbReference>
<dbReference type="InterPro" id="IPR002182">
    <property type="entry name" value="NB-ARC"/>
</dbReference>
<name>A0A7W3LZK3_ACTNM</name>
<evidence type="ECO:0000259" key="7">
    <source>
        <dbReference type="PROSITE" id="PS51755"/>
    </source>
</evidence>
<dbReference type="SMART" id="SM01043">
    <property type="entry name" value="BTAD"/>
    <property type="match status" value="1"/>
</dbReference>
<evidence type="ECO:0000256" key="1">
    <source>
        <dbReference type="ARBA" id="ARBA00005820"/>
    </source>
</evidence>